<feature type="domain" description="Ionotropic glutamate receptor C-terminal" evidence="7">
    <location>
        <begin position="24"/>
        <end position="246"/>
    </location>
</feature>
<feature type="chain" id="PRO_5001935536" evidence="5">
    <location>
        <begin position="21"/>
        <end position="246"/>
    </location>
</feature>
<dbReference type="GO" id="GO:0015276">
    <property type="term" value="F:ligand-gated monoatomic ion channel activity"/>
    <property type="evidence" value="ECO:0007669"/>
    <property type="project" value="InterPro"/>
</dbReference>
<dbReference type="CDD" id="cd13622">
    <property type="entry name" value="PBP2_Arg_3"/>
    <property type="match status" value="1"/>
</dbReference>
<dbReference type="SMART" id="SM00079">
    <property type="entry name" value="PBPe"/>
    <property type="match status" value="1"/>
</dbReference>
<evidence type="ECO:0000256" key="1">
    <source>
        <dbReference type="ARBA" id="ARBA00004196"/>
    </source>
</evidence>
<dbReference type="KEGG" id="lfa:LFA_2838"/>
<keyword evidence="9" id="KW-1185">Reference proteome</keyword>
<dbReference type="Gene3D" id="3.40.190.10">
    <property type="entry name" value="Periplasmic binding protein-like II"/>
    <property type="match status" value="2"/>
</dbReference>
<organism evidence="8 9">
    <name type="scientific">Legionella fallonii LLAP-10</name>
    <dbReference type="NCBI Taxonomy" id="1212491"/>
    <lineage>
        <taxon>Bacteria</taxon>
        <taxon>Pseudomonadati</taxon>
        <taxon>Pseudomonadota</taxon>
        <taxon>Gammaproteobacteria</taxon>
        <taxon>Legionellales</taxon>
        <taxon>Legionellaceae</taxon>
        <taxon>Legionella</taxon>
    </lineage>
</organism>
<comment type="similarity">
    <text evidence="2 4">Belongs to the bacterial solute-binding protein 3 family.</text>
</comment>
<dbReference type="PROSITE" id="PS01039">
    <property type="entry name" value="SBP_BACTERIAL_3"/>
    <property type="match status" value="1"/>
</dbReference>
<protein>
    <submittedName>
        <fullName evidence="8">Arginine ABC transporter, periplasmic binding protein</fullName>
    </submittedName>
</protein>
<evidence type="ECO:0000313" key="8">
    <source>
        <dbReference type="EMBL" id="CEG58199.1"/>
    </source>
</evidence>
<evidence type="ECO:0000313" key="9">
    <source>
        <dbReference type="Proteomes" id="UP000032430"/>
    </source>
</evidence>
<feature type="domain" description="Solute-binding protein family 3/N-terminal" evidence="6">
    <location>
        <begin position="24"/>
        <end position="246"/>
    </location>
</feature>
<proteinExistence type="inferred from homology"/>
<dbReference type="RefSeq" id="WP_045096573.1">
    <property type="nucleotide sequence ID" value="NZ_LN614827.1"/>
</dbReference>
<dbReference type="InterPro" id="IPR001638">
    <property type="entry name" value="Solute-binding_3/MltF_N"/>
</dbReference>
<gene>
    <name evidence="8" type="ORF">LFA_2838</name>
</gene>
<dbReference type="SMART" id="SM00062">
    <property type="entry name" value="PBPb"/>
    <property type="match status" value="1"/>
</dbReference>
<evidence type="ECO:0000256" key="4">
    <source>
        <dbReference type="RuleBase" id="RU003744"/>
    </source>
</evidence>
<dbReference type="SUPFAM" id="SSF53850">
    <property type="entry name" value="Periplasmic binding protein-like II"/>
    <property type="match status" value="1"/>
</dbReference>
<dbReference type="PANTHER" id="PTHR35936:SF17">
    <property type="entry name" value="ARGININE-BINDING EXTRACELLULAR PROTEIN ARTP"/>
    <property type="match status" value="1"/>
</dbReference>
<reference evidence="9" key="1">
    <citation type="submission" date="2014-09" db="EMBL/GenBank/DDBJ databases">
        <authorList>
            <person name="Gomez-Valero L."/>
        </authorList>
    </citation>
    <scope>NUCLEOTIDE SEQUENCE [LARGE SCALE GENOMIC DNA]</scope>
    <source>
        <strain evidence="9">ATCC700992</strain>
    </source>
</reference>
<dbReference type="OrthoDB" id="9768183at2"/>
<dbReference type="InterPro" id="IPR001320">
    <property type="entry name" value="Iontro_rcpt_C"/>
</dbReference>
<dbReference type="Proteomes" id="UP000032430">
    <property type="component" value="Chromosome I"/>
</dbReference>
<dbReference type="Pfam" id="PF00497">
    <property type="entry name" value="SBP_bac_3"/>
    <property type="match status" value="1"/>
</dbReference>
<evidence type="ECO:0000256" key="3">
    <source>
        <dbReference type="ARBA" id="ARBA00022729"/>
    </source>
</evidence>
<dbReference type="InterPro" id="IPR018313">
    <property type="entry name" value="SBP_3_CS"/>
</dbReference>
<dbReference type="EMBL" id="LN614827">
    <property type="protein sequence ID" value="CEG58199.1"/>
    <property type="molecule type" value="Genomic_DNA"/>
</dbReference>
<evidence type="ECO:0000256" key="2">
    <source>
        <dbReference type="ARBA" id="ARBA00010333"/>
    </source>
</evidence>
<dbReference type="AlphaFoldDB" id="A0A098G890"/>
<keyword evidence="3 5" id="KW-0732">Signal</keyword>
<name>A0A098G890_9GAMM</name>
<evidence type="ECO:0000256" key="5">
    <source>
        <dbReference type="SAM" id="SignalP"/>
    </source>
</evidence>
<dbReference type="PANTHER" id="PTHR35936">
    <property type="entry name" value="MEMBRANE-BOUND LYTIC MUREIN TRANSGLYCOSYLASE F"/>
    <property type="match status" value="1"/>
</dbReference>
<accession>A0A098G890</accession>
<feature type="signal peptide" evidence="5">
    <location>
        <begin position="1"/>
        <end position="20"/>
    </location>
</feature>
<dbReference type="STRING" id="1212491.LFA_2838"/>
<dbReference type="GO" id="GO:0030313">
    <property type="term" value="C:cell envelope"/>
    <property type="evidence" value="ECO:0007669"/>
    <property type="project" value="UniProtKB-SubCell"/>
</dbReference>
<sequence length="246" mass="27354">MNFIRHALTVFTLFISTLYAAGPPLNVGIQGFNPPFEIQGADNEIYGFDVDMMNGLCKIMDRTCVFHVIKFDLLLDAVESKKIDVAVSSITITAGRSALVNFSLPYLLSYSRFLGPSANKTQPFSLALLSNKKIGVEAGTIFADQIKVLGIINPTIKQYDTMELLVEALGKKDVDYILFDSPTATYWAANSGGEFSVIGPPLLYGYGFGIAINKEDRQLLLDINRALLQYQNSEEYKMNYNKYLEL</sequence>
<dbReference type="HOGENOM" id="CLU_019602_18_0_6"/>
<comment type="subcellular location">
    <subcellularLocation>
        <location evidence="1">Cell envelope</location>
    </subcellularLocation>
</comment>
<evidence type="ECO:0000259" key="7">
    <source>
        <dbReference type="SMART" id="SM00079"/>
    </source>
</evidence>
<dbReference type="GO" id="GO:0016020">
    <property type="term" value="C:membrane"/>
    <property type="evidence" value="ECO:0007669"/>
    <property type="project" value="InterPro"/>
</dbReference>
<evidence type="ECO:0000259" key="6">
    <source>
        <dbReference type="SMART" id="SM00062"/>
    </source>
</evidence>